<keyword evidence="4" id="KW-0285">Flavoprotein</keyword>
<accession>A0AAN7T897</accession>
<name>A0AAN7T897_9PEZI</name>
<evidence type="ECO:0000256" key="2">
    <source>
        <dbReference type="ARBA" id="ARBA00005179"/>
    </source>
</evidence>
<comment type="similarity">
    <text evidence="3">Belongs to the paxM FAD-dependent monooxygenase family.</text>
</comment>
<evidence type="ECO:0000313" key="11">
    <source>
        <dbReference type="Proteomes" id="UP001310890"/>
    </source>
</evidence>
<feature type="domain" description="FAD-binding" evidence="9">
    <location>
        <begin position="303"/>
        <end position="336"/>
    </location>
</feature>
<dbReference type="PRINTS" id="PR00420">
    <property type="entry name" value="RNGMNOXGNASE"/>
</dbReference>
<comment type="caution">
    <text evidence="10">The sequence shown here is derived from an EMBL/GenBank/DDBJ whole genome shotgun (WGS) entry which is preliminary data.</text>
</comment>
<evidence type="ECO:0000256" key="5">
    <source>
        <dbReference type="ARBA" id="ARBA00022827"/>
    </source>
</evidence>
<keyword evidence="7" id="KW-0503">Monooxygenase</keyword>
<sequence>MAHSRAGITIIGAGISGLSLGRVLSKRGVPYAIFERDSIETAKKRHRYGITLEPKAYQPLLRYLNSDESIFRERLAVDGALKRSGVGGRPFRAKRQRLEALLSRDLNIKYDHKLESHSRTKGITILTFTNGQEVSSSLTVGADGVHSDLRTAIGIQAELKTIPYAVYRGKKLIIASEDRRAYDLLTEAVRQDGNVLQHRQGSAIFQIQVDDLTTTAADLTYTYSRSARRTSEDPLFKPHRPKSGARDLPPELFHEIAALNSGLKGIFAEIFDAEKMRKDRVINWLMRSISVEISELLSAAEGKGMVFLGDAVHAMPILGSYGANAGIEDAIALGEAIPDDGDYTKLDIPAFVRERSDLWRKLVGDGEQRLASMHTAQPPAQSEDSRSNL</sequence>
<evidence type="ECO:0000313" key="10">
    <source>
        <dbReference type="EMBL" id="KAK5107329.1"/>
    </source>
</evidence>
<evidence type="ECO:0000256" key="4">
    <source>
        <dbReference type="ARBA" id="ARBA00022630"/>
    </source>
</evidence>
<protein>
    <recommendedName>
        <fullName evidence="9">FAD-binding domain-containing protein</fullName>
    </recommendedName>
</protein>
<keyword evidence="5" id="KW-0274">FAD</keyword>
<dbReference type="PANTHER" id="PTHR47178:SF4">
    <property type="entry name" value="FAD-DEPENDENT MONOOXYGENASE APTC"/>
    <property type="match status" value="1"/>
</dbReference>
<dbReference type="PANTHER" id="PTHR47178">
    <property type="entry name" value="MONOOXYGENASE, FAD-BINDING"/>
    <property type="match status" value="1"/>
</dbReference>
<dbReference type="InterPro" id="IPR002938">
    <property type="entry name" value="FAD-bd"/>
</dbReference>
<evidence type="ECO:0000256" key="6">
    <source>
        <dbReference type="ARBA" id="ARBA00023002"/>
    </source>
</evidence>
<evidence type="ECO:0000256" key="3">
    <source>
        <dbReference type="ARBA" id="ARBA00007992"/>
    </source>
</evidence>
<evidence type="ECO:0000256" key="8">
    <source>
        <dbReference type="SAM" id="MobiDB-lite"/>
    </source>
</evidence>
<dbReference type="GO" id="GO:0004497">
    <property type="term" value="F:monooxygenase activity"/>
    <property type="evidence" value="ECO:0007669"/>
    <property type="project" value="UniProtKB-KW"/>
</dbReference>
<keyword evidence="6" id="KW-0560">Oxidoreductase</keyword>
<dbReference type="InterPro" id="IPR036188">
    <property type="entry name" value="FAD/NAD-bd_sf"/>
</dbReference>
<dbReference type="Gene3D" id="3.50.50.60">
    <property type="entry name" value="FAD/NAD(P)-binding domain"/>
    <property type="match status" value="1"/>
</dbReference>
<dbReference type="AlphaFoldDB" id="A0AAN7T897"/>
<feature type="region of interest" description="Disordered" evidence="8">
    <location>
        <begin position="370"/>
        <end position="389"/>
    </location>
</feature>
<dbReference type="EMBL" id="JAVRRL010000127">
    <property type="protein sequence ID" value="KAK5107329.1"/>
    <property type="molecule type" value="Genomic_DNA"/>
</dbReference>
<comment type="pathway">
    <text evidence="2">Secondary metabolite biosynthesis.</text>
</comment>
<evidence type="ECO:0000259" key="9">
    <source>
        <dbReference type="Pfam" id="PF01494"/>
    </source>
</evidence>
<dbReference type="Proteomes" id="UP001310890">
    <property type="component" value="Unassembled WGS sequence"/>
</dbReference>
<comment type="cofactor">
    <cofactor evidence="1">
        <name>FAD</name>
        <dbReference type="ChEBI" id="CHEBI:57692"/>
    </cofactor>
</comment>
<dbReference type="Pfam" id="PF01494">
    <property type="entry name" value="FAD_binding_3"/>
    <property type="match status" value="1"/>
</dbReference>
<evidence type="ECO:0000256" key="1">
    <source>
        <dbReference type="ARBA" id="ARBA00001974"/>
    </source>
</evidence>
<dbReference type="GO" id="GO:0071949">
    <property type="term" value="F:FAD binding"/>
    <property type="evidence" value="ECO:0007669"/>
    <property type="project" value="InterPro"/>
</dbReference>
<evidence type="ECO:0000256" key="7">
    <source>
        <dbReference type="ARBA" id="ARBA00023033"/>
    </source>
</evidence>
<proteinExistence type="inferred from homology"/>
<reference evidence="10" key="1">
    <citation type="submission" date="2023-08" db="EMBL/GenBank/DDBJ databases">
        <title>Black Yeasts Isolated from many extreme environments.</title>
        <authorList>
            <person name="Coleine C."/>
            <person name="Stajich J.E."/>
            <person name="Selbmann L."/>
        </authorList>
    </citation>
    <scope>NUCLEOTIDE SEQUENCE</scope>
    <source>
        <strain evidence="10">CCFEE 5401</strain>
    </source>
</reference>
<dbReference type="SUPFAM" id="SSF51905">
    <property type="entry name" value="FAD/NAD(P)-binding domain"/>
    <property type="match status" value="1"/>
</dbReference>
<organism evidence="10 11">
    <name type="scientific">Meristemomyces frigidus</name>
    <dbReference type="NCBI Taxonomy" id="1508187"/>
    <lineage>
        <taxon>Eukaryota</taxon>
        <taxon>Fungi</taxon>
        <taxon>Dikarya</taxon>
        <taxon>Ascomycota</taxon>
        <taxon>Pezizomycotina</taxon>
        <taxon>Dothideomycetes</taxon>
        <taxon>Dothideomycetidae</taxon>
        <taxon>Mycosphaerellales</taxon>
        <taxon>Teratosphaeriaceae</taxon>
        <taxon>Meristemomyces</taxon>
    </lineage>
</organism>
<gene>
    <name evidence="10" type="ORF">LTR62_001384</name>
</gene>